<keyword evidence="2" id="KW-0812">Transmembrane</keyword>
<name>A0A1X7U7V0_AMPQE</name>
<feature type="transmembrane region" description="Helical" evidence="2">
    <location>
        <begin position="1177"/>
        <end position="1195"/>
    </location>
</feature>
<feature type="region of interest" description="Disordered" evidence="1">
    <location>
        <begin position="1328"/>
        <end position="1363"/>
    </location>
</feature>
<feature type="transmembrane region" description="Helical" evidence="2">
    <location>
        <begin position="1152"/>
        <end position="1171"/>
    </location>
</feature>
<feature type="transmembrane region" description="Helical" evidence="2">
    <location>
        <begin position="1202"/>
        <end position="1223"/>
    </location>
</feature>
<keyword evidence="2" id="KW-0472">Membrane</keyword>
<feature type="transmembrane region" description="Helical" evidence="2">
    <location>
        <begin position="1243"/>
        <end position="1262"/>
    </location>
</feature>
<keyword evidence="3" id="KW-0732">Signal</keyword>
<feature type="chain" id="PRO_5010862921" description="Right handed beta helix domain-containing protein" evidence="3">
    <location>
        <begin position="18"/>
        <end position="1363"/>
    </location>
</feature>
<dbReference type="InParanoid" id="A0A1X7U7V0"/>
<keyword evidence="2" id="KW-1133">Transmembrane helix</keyword>
<evidence type="ECO:0000256" key="3">
    <source>
        <dbReference type="SAM" id="SignalP"/>
    </source>
</evidence>
<sequence length="1363" mass="151005">MAVVLFLFLYFGCCSLAADQVIYVDQWADDGSNTSSCWKGGEDTPCSSLELGLEGIQQTSSPKALMIAGGDYDLSNNRVSQFVRASGISIQGYESEYSVNGTDIATIHCIGEVGFSFIYSKDIALSNIVFDGCGQLQNSTTSFDLDDMAPVYIQFVVGLYFLYCNHVAMSFVTVQNTSGTGVNIYNTNGIVTIDNCIFANNTFDGRCGGGGLYIEFSYCDPTNDSCLVDYISNVNQSYTRNAVYNITNSKFTFNSANISQSQASNGTYILPYGVYHNSFGRGGGMSVYLIGKTTNVSMIINECSFTKNAALWGAGLLVEFHDNANTNNVVVKGSTFNHNTIYYSPSLTSGTGGGGARVAMFMFPSNRSFVYDNSITFIECIFDSNNAYYGGGLSYYTTLQSISYKPNHLQLYNVNFTSNTARLGAALDMSIFHPSTTGIPPVVSIHNVNIVGNRALYHSKLALSPVGIGAVYIDTVIAEFYGNVQFYCNNGSALVLSGSHMTVAEDATISFVGNLGRSGGAIVLYASSYIITSPKSHLVFERNIAEYFGGAIYSYSSGVRDQFGSGNCFLRFSDIFCSPDSWTSEFTFIGNIANSYNNSIYASTILPCVWGSGHGSTNSSKGNIDVTFCWGENWKYFDDKGNKANCSYQIDTAPAKYEINNSFSMIPGDTIPLGAVALNDFSYNVINTAVFVLRVINNTASFKGDTQYDYSYVSHNQLSLVGEPNTNATIQFETDNPIIIESIINVTFRPCPPGFSPVKQASGKSACICDDDYNGHVHCNQSNYTSSIIRSGWIGTVPGFGDTLLFGQSSYIFTKTKKRYMVLPQDPADLSKYLCSPGNSKGVLCGSCMDDYGVSVVDITFPCVKCPQGSENINWIYYLLSEFLPVTIFFGIIFLFSMSVTFGPLNSFIFYAQIITTAMTLDGNGEIFVNAGRMKAIRGAYMSLYSIWNMDFFRTIIPPYCIHPHWNVLVILNLGYLQVLYPILLLFLFVCLMNLYARGVPVVVHLCQPLHYCLARFRQWTNMRHSVTGGMAVFVVIAYTKSVLLALYILTPSHLWYPDGSVATTVFYFDGDIKFDLNNVKYMIPSLIALCFAAIPPLILLYPTLLGVVRHLSCKKLELGGLYPSHKLQAFLDEFHGCYKDGSKPGEIDCRWFASLYFCLRIVLVLVYSVADVYMDQYTAQSLIFIAVAILFAVFQPYREHWLNQLDIAVFLLLAAISGLSLYNVTRVLTDQRPSMIAFDIQFTLVFLPLLYCSGYCLFLFCRKNKNSFEKWRRKRLFRNVQDPDPPLTDNETEPDGRDSYQTALVDSTHVPNFIDFVERSGRMKQKRLRQVNNWSRNANTPTSGGSSSEERTPLLTPNEDSY</sequence>
<reference evidence="4" key="1">
    <citation type="submission" date="2017-05" db="UniProtKB">
        <authorList>
            <consortium name="EnsemblMetazoa"/>
        </authorList>
    </citation>
    <scope>IDENTIFICATION</scope>
</reference>
<dbReference type="EnsemblMetazoa" id="Aqu2.1.23855_001">
    <property type="protein sequence ID" value="Aqu2.1.23855_001"/>
    <property type="gene ID" value="Aqu2.1.23855"/>
</dbReference>
<dbReference type="OrthoDB" id="5989148at2759"/>
<protein>
    <recommendedName>
        <fullName evidence="5">Right handed beta helix domain-containing protein</fullName>
    </recommendedName>
</protein>
<feature type="transmembrane region" description="Helical" evidence="2">
    <location>
        <begin position="1082"/>
        <end position="1109"/>
    </location>
</feature>
<dbReference type="InterPro" id="IPR006626">
    <property type="entry name" value="PbH1"/>
</dbReference>
<evidence type="ECO:0008006" key="5">
    <source>
        <dbReference type="Google" id="ProtNLM"/>
    </source>
</evidence>
<evidence type="ECO:0000313" key="4">
    <source>
        <dbReference type="EnsemblMetazoa" id="Aqu2.1.23855_001"/>
    </source>
</evidence>
<dbReference type="SMART" id="SM00710">
    <property type="entry name" value="PbH1"/>
    <property type="match status" value="7"/>
</dbReference>
<feature type="signal peptide" evidence="3">
    <location>
        <begin position="1"/>
        <end position="17"/>
    </location>
</feature>
<proteinExistence type="predicted"/>
<feature type="compositionally biased region" description="Polar residues" evidence="1">
    <location>
        <begin position="1331"/>
        <end position="1348"/>
    </location>
</feature>
<dbReference type="OMA" id="CIFANNT"/>
<accession>A0A1X7U7V0</accession>
<feature type="transmembrane region" description="Helical" evidence="2">
    <location>
        <begin position="1027"/>
        <end position="1050"/>
    </location>
</feature>
<evidence type="ECO:0000256" key="2">
    <source>
        <dbReference type="SAM" id="Phobius"/>
    </source>
</evidence>
<organism evidence="4">
    <name type="scientific">Amphimedon queenslandica</name>
    <name type="common">Sponge</name>
    <dbReference type="NCBI Taxonomy" id="400682"/>
    <lineage>
        <taxon>Eukaryota</taxon>
        <taxon>Metazoa</taxon>
        <taxon>Porifera</taxon>
        <taxon>Demospongiae</taxon>
        <taxon>Heteroscleromorpha</taxon>
        <taxon>Haplosclerida</taxon>
        <taxon>Niphatidae</taxon>
        <taxon>Amphimedon</taxon>
    </lineage>
</organism>
<feature type="transmembrane region" description="Helical" evidence="2">
    <location>
        <begin position="966"/>
        <end position="989"/>
    </location>
</feature>
<evidence type="ECO:0000256" key="1">
    <source>
        <dbReference type="SAM" id="MobiDB-lite"/>
    </source>
</evidence>